<feature type="compositionally biased region" description="Pro residues" evidence="1">
    <location>
        <begin position="211"/>
        <end position="225"/>
    </location>
</feature>
<dbReference type="AlphaFoldDB" id="A0A3N4HSL9"/>
<feature type="region of interest" description="Disordered" evidence="1">
    <location>
        <begin position="206"/>
        <end position="242"/>
    </location>
</feature>
<gene>
    <name evidence="2" type="ORF">BJ508DRAFT_364818</name>
</gene>
<accession>A0A3N4HSL9</accession>
<sequence>MSDNTSNNAAPSTPTPQMLESADQTIARLLAENARMKKELEKHKEELKKAEEESAKKDELNISLFEDFLASYASETMTDRRSMVDSILGLQGFNPKVKDESHHRFLNRMEKEKPHLAWLWTTIRNFLRDRPVENTAIHVRQAAIVAKRLVRADALFKARPKSFPLEDHKKTIEVFSFVTGLTPEKYLELHNAGTLLPTDITLFHGADHQPPLSPAPTLSPSPPPAQAASLTQSGNTLSGNTLSGNTAKYLPAAQAVQVTVPTTKPITSNQLTYNPAYNPHIVGFGSCNGYQHQPQPSFFPNIPMAFDPHYQHVGYGFHTPGPAPYNACQQWQVQSNWQGTPEYGVAR</sequence>
<organism evidence="2 3">
    <name type="scientific">Ascobolus immersus RN42</name>
    <dbReference type="NCBI Taxonomy" id="1160509"/>
    <lineage>
        <taxon>Eukaryota</taxon>
        <taxon>Fungi</taxon>
        <taxon>Dikarya</taxon>
        <taxon>Ascomycota</taxon>
        <taxon>Pezizomycotina</taxon>
        <taxon>Pezizomycetes</taxon>
        <taxon>Pezizales</taxon>
        <taxon>Ascobolaceae</taxon>
        <taxon>Ascobolus</taxon>
    </lineage>
</organism>
<dbReference type="Proteomes" id="UP000275078">
    <property type="component" value="Unassembled WGS sequence"/>
</dbReference>
<evidence type="ECO:0000313" key="2">
    <source>
        <dbReference type="EMBL" id="RPA76843.1"/>
    </source>
</evidence>
<keyword evidence="3" id="KW-1185">Reference proteome</keyword>
<evidence type="ECO:0000256" key="1">
    <source>
        <dbReference type="SAM" id="MobiDB-lite"/>
    </source>
</evidence>
<protein>
    <submittedName>
        <fullName evidence="2">Uncharacterized protein</fullName>
    </submittedName>
</protein>
<feature type="region of interest" description="Disordered" evidence="1">
    <location>
        <begin position="1"/>
        <end position="23"/>
    </location>
</feature>
<dbReference type="EMBL" id="ML119736">
    <property type="protein sequence ID" value="RPA76843.1"/>
    <property type="molecule type" value="Genomic_DNA"/>
</dbReference>
<name>A0A3N4HSL9_ASCIM</name>
<proteinExistence type="predicted"/>
<reference evidence="2 3" key="1">
    <citation type="journal article" date="2018" name="Nat. Ecol. Evol.">
        <title>Pezizomycetes genomes reveal the molecular basis of ectomycorrhizal truffle lifestyle.</title>
        <authorList>
            <person name="Murat C."/>
            <person name="Payen T."/>
            <person name="Noel B."/>
            <person name="Kuo A."/>
            <person name="Morin E."/>
            <person name="Chen J."/>
            <person name="Kohler A."/>
            <person name="Krizsan K."/>
            <person name="Balestrini R."/>
            <person name="Da Silva C."/>
            <person name="Montanini B."/>
            <person name="Hainaut M."/>
            <person name="Levati E."/>
            <person name="Barry K.W."/>
            <person name="Belfiori B."/>
            <person name="Cichocki N."/>
            <person name="Clum A."/>
            <person name="Dockter R.B."/>
            <person name="Fauchery L."/>
            <person name="Guy J."/>
            <person name="Iotti M."/>
            <person name="Le Tacon F."/>
            <person name="Lindquist E.A."/>
            <person name="Lipzen A."/>
            <person name="Malagnac F."/>
            <person name="Mello A."/>
            <person name="Molinier V."/>
            <person name="Miyauchi S."/>
            <person name="Poulain J."/>
            <person name="Riccioni C."/>
            <person name="Rubini A."/>
            <person name="Sitrit Y."/>
            <person name="Splivallo R."/>
            <person name="Traeger S."/>
            <person name="Wang M."/>
            <person name="Zifcakova L."/>
            <person name="Wipf D."/>
            <person name="Zambonelli A."/>
            <person name="Paolocci F."/>
            <person name="Nowrousian M."/>
            <person name="Ottonello S."/>
            <person name="Baldrian P."/>
            <person name="Spatafora J.W."/>
            <person name="Henrissat B."/>
            <person name="Nagy L.G."/>
            <person name="Aury J.M."/>
            <person name="Wincker P."/>
            <person name="Grigoriev I.V."/>
            <person name="Bonfante P."/>
            <person name="Martin F.M."/>
        </authorList>
    </citation>
    <scope>NUCLEOTIDE SEQUENCE [LARGE SCALE GENOMIC DNA]</scope>
    <source>
        <strain evidence="2 3">RN42</strain>
    </source>
</reference>
<evidence type="ECO:0000313" key="3">
    <source>
        <dbReference type="Proteomes" id="UP000275078"/>
    </source>
</evidence>